<comment type="similarity">
    <text evidence="1 2">Belongs to the small heat shock protein (HSP20) family.</text>
</comment>
<accession>A0A6S6T8B2</accession>
<name>A0A6S6T8B2_9GAMM</name>
<dbReference type="InterPro" id="IPR031107">
    <property type="entry name" value="Small_HSP"/>
</dbReference>
<dbReference type="SUPFAM" id="SSF49764">
    <property type="entry name" value="HSP20-like chaperones"/>
    <property type="match status" value="1"/>
</dbReference>
<evidence type="ECO:0000259" key="3">
    <source>
        <dbReference type="PROSITE" id="PS01031"/>
    </source>
</evidence>
<dbReference type="Pfam" id="PF00011">
    <property type="entry name" value="HSP20"/>
    <property type="match status" value="1"/>
</dbReference>
<evidence type="ECO:0000313" key="4">
    <source>
        <dbReference type="EMBL" id="CAA6811403.1"/>
    </source>
</evidence>
<proteinExistence type="inferred from homology"/>
<feature type="domain" description="SHSP" evidence="3">
    <location>
        <begin position="28"/>
        <end position="140"/>
    </location>
</feature>
<dbReference type="PANTHER" id="PTHR11527">
    <property type="entry name" value="HEAT-SHOCK PROTEIN 20 FAMILY MEMBER"/>
    <property type="match status" value="1"/>
</dbReference>
<dbReference type="Gene3D" id="2.60.40.790">
    <property type="match status" value="1"/>
</dbReference>
<protein>
    <submittedName>
        <fullName evidence="4">Heat-shock protein Hsp20</fullName>
    </submittedName>
</protein>
<gene>
    <name evidence="4" type="ORF">HELGO_WM14069</name>
</gene>
<sequence length="140" mass="15657">MFNTLFTQDVLSEFDRMNRLFANEAAATQAATEYPAINIAKSDEQVEVYAYAPGLDPASIDVTLHDQILTLKGAKQAREVEDGEQTFAQERFAGDFERTVKIMDDIDTSNVEASYENGVLRITLNRQAKPVARKITVNTH</sequence>
<organism evidence="4">
    <name type="scientific">uncultured Thiotrichaceae bacterium</name>
    <dbReference type="NCBI Taxonomy" id="298394"/>
    <lineage>
        <taxon>Bacteria</taxon>
        <taxon>Pseudomonadati</taxon>
        <taxon>Pseudomonadota</taxon>
        <taxon>Gammaproteobacteria</taxon>
        <taxon>Thiotrichales</taxon>
        <taxon>Thiotrichaceae</taxon>
        <taxon>environmental samples</taxon>
    </lineage>
</organism>
<evidence type="ECO:0000256" key="1">
    <source>
        <dbReference type="PROSITE-ProRule" id="PRU00285"/>
    </source>
</evidence>
<dbReference type="PROSITE" id="PS01031">
    <property type="entry name" value="SHSP"/>
    <property type="match status" value="1"/>
</dbReference>
<dbReference type="EMBL" id="CACVAY010000049">
    <property type="protein sequence ID" value="CAA6811403.1"/>
    <property type="molecule type" value="Genomic_DNA"/>
</dbReference>
<reference evidence="4" key="1">
    <citation type="submission" date="2020-01" db="EMBL/GenBank/DDBJ databases">
        <authorList>
            <person name="Meier V. D."/>
            <person name="Meier V D."/>
        </authorList>
    </citation>
    <scope>NUCLEOTIDE SEQUENCE</scope>
    <source>
        <strain evidence="4">HLG_WM_MAG_07</strain>
    </source>
</reference>
<dbReference type="AlphaFoldDB" id="A0A6S6T8B2"/>
<dbReference type="InterPro" id="IPR002068">
    <property type="entry name" value="A-crystallin/Hsp20_dom"/>
</dbReference>
<dbReference type="CDD" id="cd06464">
    <property type="entry name" value="ACD_sHsps-like"/>
    <property type="match status" value="1"/>
</dbReference>
<dbReference type="InterPro" id="IPR008978">
    <property type="entry name" value="HSP20-like_chaperone"/>
</dbReference>
<evidence type="ECO:0000256" key="2">
    <source>
        <dbReference type="RuleBase" id="RU003616"/>
    </source>
</evidence>